<dbReference type="PANTHER" id="PTHR46623:SF6">
    <property type="entry name" value="ALPHA_BETA-HYDROLASES SUPERFAMILY PROTEIN"/>
    <property type="match status" value="1"/>
</dbReference>
<dbReference type="Pfam" id="PF01738">
    <property type="entry name" value="DLH"/>
    <property type="match status" value="1"/>
</dbReference>
<evidence type="ECO:0000313" key="2">
    <source>
        <dbReference type="EMBL" id="MBO6971658.1"/>
    </source>
</evidence>
<evidence type="ECO:0000313" key="3">
    <source>
        <dbReference type="Proteomes" id="UP000668060"/>
    </source>
</evidence>
<evidence type="ECO:0000259" key="1">
    <source>
        <dbReference type="Pfam" id="PF01738"/>
    </source>
</evidence>
<dbReference type="AlphaFoldDB" id="A0A9D9G3L4"/>
<dbReference type="PANTHER" id="PTHR46623">
    <property type="entry name" value="CARBOXYMETHYLENEBUTENOLIDASE-RELATED"/>
    <property type="match status" value="1"/>
</dbReference>
<organism evidence="2 3">
    <name type="scientific">Prochlorococcus marinus CUG1433</name>
    <dbReference type="NCBI Taxonomy" id="2774506"/>
    <lineage>
        <taxon>Bacteria</taxon>
        <taxon>Bacillati</taxon>
        <taxon>Cyanobacteriota</taxon>
        <taxon>Cyanophyceae</taxon>
        <taxon>Synechococcales</taxon>
        <taxon>Prochlorococcaceae</taxon>
        <taxon>Prochlorococcus</taxon>
    </lineage>
</organism>
<comment type="caution">
    <text evidence="2">The sequence shown here is derived from an EMBL/GenBank/DDBJ whole genome shotgun (WGS) entry which is preliminary data.</text>
</comment>
<dbReference type="Gene3D" id="3.40.50.1820">
    <property type="entry name" value="alpha/beta hydrolase"/>
    <property type="match status" value="1"/>
</dbReference>
<dbReference type="GO" id="GO:0016787">
    <property type="term" value="F:hydrolase activity"/>
    <property type="evidence" value="ECO:0007669"/>
    <property type="project" value="UniProtKB-KW"/>
</dbReference>
<sequence length="238" mass="26862">MKGQWINICSDDLNLRSWWVDSGNECEYISIVLPEVFGINNWIRSFSEKLAAQNLPVLALPLYGRTAPNLDLGYSEEDLKLGRHHKNLTTFKNIIEDVSAGINWVKEKYPKKKIAIIGFCFGGHAALIASSLKGIDNSFCFYGAGVATPRTDTNFAPIDLLEKVSGNLNFICGSADDLIPLKDRLEIKKLFKKFDPLEERFSYVEIEGADHGFMCEERESYDKTASLIGWNLLMKELK</sequence>
<feature type="domain" description="Dienelactone hydrolase" evidence="1">
    <location>
        <begin position="31"/>
        <end position="234"/>
    </location>
</feature>
<dbReference type="SUPFAM" id="SSF53474">
    <property type="entry name" value="alpha/beta-Hydrolases"/>
    <property type="match status" value="1"/>
</dbReference>
<dbReference type="Proteomes" id="UP000668060">
    <property type="component" value="Unassembled WGS sequence"/>
</dbReference>
<keyword evidence="2" id="KW-0378">Hydrolase</keyword>
<dbReference type="InterPro" id="IPR002925">
    <property type="entry name" value="Dienelactn_hydro"/>
</dbReference>
<reference evidence="2" key="1">
    <citation type="journal article" date="2021" name="Front. Mar. Sci.">
        <title>Genomes of Diverse Isolates of Prochlorococcus High-Light-Adapted Clade II in the Western Pacific Ocean.</title>
        <authorList>
            <person name="Yan W."/>
            <person name="Feng X."/>
            <person name="Zhang W."/>
            <person name="Nawaz M.Z."/>
            <person name="Luo T."/>
            <person name="Zhang R."/>
            <person name="Jiao N."/>
        </authorList>
    </citation>
    <scope>NUCLEOTIDE SEQUENCE</scope>
    <source>
        <strain evidence="2">CUG1433</strain>
    </source>
</reference>
<protein>
    <submittedName>
        <fullName evidence="2">Dienelactone hydrolase family protein</fullName>
    </submittedName>
</protein>
<dbReference type="InterPro" id="IPR051049">
    <property type="entry name" value="Dienelactone_hydrolase-like"/>
</dbReference>
<proteinExistence type="predicted"/>
<gene>
    <name evidence="2" type="ORF">JJ842_07000</name>
</gene>
<dbReference type="EMBL" id="JAEPLN010000001">
    <property type="protein sequence ID" value="MBO6971658.1"/>
    <property type="molecule type" value="Genomic_DNA"/>
</dbReference>
<accession>A0A9D9G3L4</accession>
<name>A0A9D9G3L4_PROMR</name>
<dbReference type="InterPro" id="IPR029058">
    <property type="entry name" value="AB_hydrolase_fold"/>
</dbReference>